<gene>
    <name evidence="1" type="ORF">PFR002_LOCUS4871</name>
</gene>
<reference evidence="1" key="1">
    <citation type="submission" date="2022-12" db="EMBL/GenBank/DDBJ databases">
        <authorList>
            <person name="Webb A."/>
        </authorList>
    </citation>
    <scope>NUCLEOTIDE SEQUENCE</scope>
    <source>
        <strain evidence="1">Pf2</strain>
    </source>
</reference>
<organism evidence="1 2">
    <name type="scientific">Peronospora farinosa</name>
    <dbReference type="NCBI Taxonomy" id="134698"/>
    <lineage>
        <taxon>Eukaryota</taxon>
        <taxon>Sar</taxon>
        <taxon>Stramenopiles</taxon>
        <taxon>Oomycota</taxon>
        <taxon>Peronosporomycetes</taxon>
        <taxon>Peronosporales</taxon>
        <taxon>Peronosporaceae</taxon>
        <taxon>Peronospora</taxon>
    </lineage>
</organism>
<dbReference type="AlphaFoldDB" id="A0AAV0TND6"/>
<comment type="caution">
    <text evidence="1">The sequence shown here is derived from an EMBL/GenBank/DDBJ whole genome shotgun (WGS) entry which is preliminary data.</text>
</comment>
<protein>
    <submittedName>
        <fullName evidence="1">Uncharacterized protein</fullName>
    </submittedName>
</protein>
<dbReference type="EMBL" id="CANTFK010000736">
    <property type="protein sequence ID" value="CAI5724355.1"/>
    <property type="molecule type" value="Genomic_DNA"/>
</dbReference>
<accession>A0AAV0TND6</accession>
<dbReference type="Proteomes" id="UP001159659">
    <property type="component" value="Unassembled WGS sequence"/>
</dbReference>
<evidence type="ECO:0000313" key="1">
    <source>
        <dbReference type="EMBL" id="CAI5724355.1"/>
    </source>
</evidence>
<sequence>MEPTALHVWFDYEDVRCGARTRNPHREDQKLNPLPHATGVASVAQLGERQTEDLKVPGSIPGRGTFARVSGRLVAFFALFSTFFHVFPHLSCLHSSISHQDRAGVDLSLAART</sequence>
<proteinExistence type="predicted"/>
<dbReference type="AntiFam" id="ANF00010">
    <property type="entry name" value="tRNA translation"/>
</dbReference>
<name>A0AAV0TND6_9STRA</name>
<evidence type="ECO:0000313" key="2">
    <source>
        <dbReference type="Proteomes" id="UP001159659"/>
    </source>
</evidence>